<feature type="chain" id="PRO_5017930845" description="Spore coat protein U/FanG domain-containing protein" evidence="1">
    <location>
        <begin position="27"/>
        <end position="183"/>
    </location>
</feature>
<dbReference type="Proteomes" id="UP000280395">
    <property type="component" value="Unassembled WGS sequence"/>
</dbReference>
<proteinExistence type="predicted"/>
<feature type="signal peptide" evidence="1">
    <location>
        <begin position="1"/>
        <end position="26"/>
    </location>
</feature>
<feature type="domain" description="Spore coat protein U/FanG" evidence="2">
    <location>
        <begin position="31"/>
        <end position="179"/>
    </location>
</feature>
<evidence type="ECO:0000313" key="3">
    <source>
        <dbReference type="EMBL" id="RMU56637.1"/>
    </source>
</evidence>
<sequence>MDIMHVLVSRIGLCALGLGLASSLNAATTVTGQISSSLTLIASCQVNGSGAATGLNFGSLNFGTTNSLFTNADAQLLGGTGTGGALSILCSAGTAPTIKVRAGAHDGASPGGTRALADGVGNFVPYDFYTDSGRSALLAIDGVVTLATSTGVAQTVNLYGRAVGKAGLPAGTYTDTVAVELTF</sequence>
<comment type="caution">
    <text evidence="3">The sequence shown here is derived from an EMBL/GenBank/DDBJ whole genome shotgun (WGS) entry which is preliminary data.</text>
</comment>
<dbReference type="EMBL" id="RBUA01000693">
    <property type="protein sequence ID" value="RMU56637.1"/>
    <property type="molecule type" value="Genomic_DNA"/>
</dbReference>
<gene>
    <name evidence="3" type="ORF">ALP29_01202</name>
</gene>
<dbReference type="Pfam" id="PF05229">
    <property type="entry name" value="SCPU"/>
    <property type="match status" value="1"/>
</dbReference>
<evidence type="ECO:0000313" key="4">
    <source>
        <dbReference type="Proteomes" id="UP000280395"/>
    </source>
</evidence>
<dbReference type="InterPro" id="IPR053167">
    <property type="entry name" value="Spore_coat_component"/>
</dbReference>
<evidence type="ECO:0000256" key="1">
    <source>
        <dbReference type="SAM" id="SignalP"/>
    </source>
</evidence>
<name>A0A3M5VGJ0_PSESX</name>
<accession>A0A3M5VGJ0</accession>
<protein>
    <recommendedName>
        <fullName evidence="2">Spore coat protein U/FanG domain-containing protein</fullName>
    </recommendedName>
</protein>
<dbReference type="SMART" id="SM00972">
    <property type="entry name" value="SCPU"/>
    <property type="match status" value="1"/>
</dbReference>
<organism evidence="3 4">
    <name type="scientific">Pseudomonas syringae pv. avii</name>
    <dbReference type="NCBI Taxonomy" id="663959"/>
    <lineage>
        <taxon>Bacteria</taxon>
        <taxon>Pseudomonadati</taxon>
        <taxon>Pseudomonadota</taxon>
        <taxon>Gammaproteobacteria</taxon>
        <taxon>Pseudomonadales</taxon>
        <taxon>Pseudomonadaceae</taxon>
        <taxon>Pseudomonas</taxon>
        <taxon>Pseudomonas syringae</taxon>
    </lineage>
</organism>
<dbReference type="InterPro" id="IPR007893">
    <property type="entry name" value="Spore_coat_U/FanG"/>
</dbReference>
<reference evidence="3 4" key="1">
    <citation type="submission" date="2018-08" db="EMBL/GenBank/DDBJ databases">
        <title>Recombination of ecologically and evolutionarily significant loci maintains genetic cohesion in the Pseudomonas syringae species complex.</title>
        <authorList>
            <person name="Dillon M."/>
            <person name="Thakur S."/>
            <person name="Almeida R.N.D."/>
            <person name="Weir B.S."/>
            <person name="Guttman D.S."/>
        </authorList>
    </citation>
    <scope>NUCLEOTIDE SEQUENCE [LARGE SCALE GENOMIC DNA]</scope>
    <source>
        <strain evidence="3 4">ICMP 14479</strain>
    </source>
</reference>
<dbReference type="PANTHER" id="PTHR37089">
    <property type="entry name" value="PROTEIN U-RELATED"/>
    <property type="match status" value="1"/>
</dbReference>
<keyword evidence="1" id="KW-0732">Signal</keyword>
<evidence type="ECO:0000259" key="2">
    <source>
        <dbReference type="Pfam" id="PF05229"/>
    </source>
</evidence>
<dbReference type="AlphaFoldDB" id="A0A3M5VGJ0"/>